<organism evidence="11 12">
    <name type="scientific">Sphingobium chlorophenolicum</name>
    <dbReference type="NCBI Taxonomy" id="46429"/>
    <lineage>
        <taxon>Bacteria</taxon>
        <taxon>Pseudomonadati</taxon>
        <taxon>Pseudomonadota</taxon>
        <taxon>Alphaproteobacteria</taxon>
        <taxon>Sphingomonadales</taxon>
        <taxon>Sphingomonadaceae</taxon>
        <taxon>Sphingobium</taxon>
    </lineage>
</organism>
<dbReference type="Proteomes" id="UP000028411">
    <property type="component" value="Unassembled WGS sequence"/>
</dbReference>
<evidence type="ECO:0000256" key="7">
    <source>
        <dbReference type="ARBA" id="ARBA00023177"/>
    </source>
</evidence>
<protein>
    <submittedName>
        <fullName evidence="11">Ammonium transporter</fullName>
    </submittedName>
</protein>
<comment type="subcellular location">
    <subcellularLocation>
        <location evidence="1">Membrane</location>
        <topology evidence="1">Multi-pass membrane protein</topology>
    </subcellularLocation>
</comment>
<dbReference type="OrthoDB" id="9814202at2"/>
<evidence type="ECO:0000256" key="8">
    <source>
        <dbReference type="SAM" id="Phobius"/>
    </source>
</evidence>
<feature type="transmembrane region" description="Helical" evidence="8">
    <location>
        <begin position="244"/>
        <end position="265"/>
    </location>
</feature>
<keyword evidence="3" id="KW-0813">Transport</keyword>
<evidence type="ECO:0000256" key="3">
    <source>
        <dbReference type="ARBA" id="ARBA00022448"/>
    </source>
</evidence>
<accession>A0A081RAK9</accession>
<evidence type="ECO:0000256" key="2">
    <source>
        <dbReference type="ARBA" id="ARBA00005887"/>
    </source>
</evidence>
<feature type="chain" id="PRO_5001763089" evidence="9">
    <location>
        <begin position="22"/>
        <end position="422"/>
    </location>
</feature>
<evidence type="ECO:0000256" key="9">
    <source>
        <dbReference type="SAM" id="SignalP"/>
    </source>
</evidence>
<keyword evidence="9" id="KW-0732">Signal</keyword>
<dbReference type="InterPro" id="IPR024041">
    <property type="entry name" value="NH4_transpt_AmtB-like_dom"/>
</dbReference>
<feature type="transmembrane region" description="Helical" evidence="8">
    <location>
        <begin position="367"/>
        <end position="396"/>
    </location>
</feature>
<dbReference type="Pfam" id="PF00909">
    <property type="entry name" value="Ammonium_transp"/>
    <property type="match status" value="1"/>
</dbReference>
<reference evidence="11 12" key="1">
    <citation type="submission" date="2014-02" db="EMBL/GenBank/DDBJ databases">
        <title>Whole genome sequence of Sphingobium chlorophenolicum NBRC 16172.</title>
        <authorList>
            <person name="Gan H.M."/>
            <person name="Gan H.Y."/>
            <person name="Chew T.H."/>
            <person name="Savka M.A."/>
        </authorList>
    </citation>
    <scope>NUCLEOTIDE SEQUENCE [LARGE SCALE GENOMIC DNA]</scope>
    <source>
        <strain evidence="11 12">NBRC 16172</strain>
    </source>
</reference>
<feature type="transmembrane region" description="Helical" evidence="8">
    <location>
        <begin position="331"/>
        <end position="361"/>
    </location>
</feature>
<keyword evidence="7" id="KW-0924">Ammonia transport</keyword>
<dbReference type="Gene3D" id="1.10.3430.10">
    <property type="entry name" value="Ammonium transporter AmtB like domains"/>
    <property type="match status" value="1"/>
</dbReference>
<feature type="transmembrane region" description="Helical" evidence="8">
    <location>
        <begin position="216"/>
        <end position="238"/>
    </location>
</feature>
<evidence type="ECO:0000256" key="5">
    <source>
        <dbReference type="ARBA" id="ARBA00022989"/>
    </source>
</evidence>
<feature type="transmembrane region" description="Helical" evidence="8">
    <location>
        <begin position="63"/>
        <end position="88"/>
    </location>
</feature>
<comment type="caution">
    <text evidence="11">The sequence shown here is derived from an EMBL/GenBank/DDBJ whole genome shotgun (WGS) entry which is preliminary data.</text>
</comment>
<feature type="transmembrane region" description="Helical" evidence="8">
    <location>
        <begin position="277"/>
        <end position="295"/>
    </location>
</feature>
<feature type="transmembrane region" description="Helical" evidence="8">
    <location>
        <begin position="301"/>
        <end position="319"/>
    </location>
</feature>
<evidence type="ECO:0000256" key="1">
    <source>
        <dbReference type="ARBA" id="ARBA00004141"/>
    </source>
</evidence>
<dbReference type="PATRIC" id="fig|46429.4.peg.3471"/>
<sequence length="422" mass="42849">MHRLLAFLLLPALMAPQTATAQVAVADSGDTAWMILCGVLVLLAALPGLILRHAGLVRARSALSVGMQGLVVAAGVSLLWGIVGYSLAYAPGSGWLGGRAHVLLADLGALRDGLTVPESAFVLFQMGLAIFAACLLPGAVAERVRLGWMAVFALLWLLLVYAPVVHWVWGGGWLANLGVMDFAGALVVHLCAGFSALALTLVVGKRRAVSGGHAPLLGLAGGALLWIGWAGIVGGWAFGATDNAATAILNAHFAACAGAFGWILVERIDLGRVTATGTISGALTGMVAISASVALVGPGGAMAIGLIAALLCRVVKALLGERIDDAADVFLIHGLGGLIGMLLLIPFVLPVLGGVGFAAGISLSGAFVAQLAGIAAVALWAMAGSAIIALMLSVVVPARIGVRDEAEGLDLAQHGQQSWDFR</sequence>
<dbReference type="PANTHER" id="PTHR43029:SF10">
    <property type="entry name" value="AMMONIUM TRANSPORTER MEP2"/>
    <property type="match status" value="1"/>
</dbReference>
<feature type="transmembrane region" description="Helical" evidence="8">
    <location>
        <begin position="31"/>
        <end position="51"/>
    </location>
</feature>
<feature type="transmembrane region" description="Helical" evidence="8">
    <location>
        <begin position="182"/>
        <end position="204"/>
    </location>
</feature>
<keyword evidence="4 8" id="KW-0812">Transmembrane</keyword>
<name>A0A081RAK9_SPHCR</name>
<gene>
    <name evidence="11" type="ORF">BV95_03482</name>
</gene>
<dbReference type="SUPFAM" id="SSF111352">
    <property type="entry name" value="Ammonium transporter"/>
    <property type="match status" value="1"/>
</dbReference>
<dbReference type="InterPro" id="IPR001905">
    <property type="entry name" value="Ammonium_transpt"/>
</dbReference>
<feature type="domain" description="Ammonium transporter AmtB-like" evidence="10">
    <location>
        <begin position="32"/>
        <end position="417"/>
    </location>
</feature>
<dbReference type="eggNOG" id="COG0004">
    <property type="taxonomic scope" value="Bacteria"/>
</dbReference>
<dbReference type="GO" id="GO:0005886">
    <property type="term" value="C:plasma membrane"/>
    <property type="evidence" value="ECO:0007669"/>
    <property type="project" value="TreeGrafter"/>
</dbReference>
<keyword evidence="5 8" id="KW-1133">Transmembrane helix</keyword>
<dbReference type="RefSeq" id="WP_037454881.1">
    <property type="nucleotide sequence ID" value="NZ_JFHR01000048.1"/>
</dbReference>
<evidence type="ECO:0000256" key="6">
    <source>
        <dbReference type="ARBA" id="ARBA00023136"/>
    </source>
</evidence>
<feature type="transmembrane region" description="Helical" evidence="8">
    <location>
        <begin position="148"/>
        <end position="170"/>
    </location>
</feature>
<comment type="similarity">
    <text evidence="2">Belongs to the ammonia transporter channel (TC 1.A.11.2) family.</text>
</comment>
<evidence type="ECO:0000313" key="11">
    <source>
        <dbReference type="EMBL" id="KEQ52232.1"/>
    </source>
</evidence>
<dbReference type="GO" id="GO:0008519">
    <property type="term" value="F:ammonium channel activity"/>
    <property type="evidence" value="ECO:0007669"/>
    <property type="project" value="InterPro"/>
</dbReference>
<evidence type="ECO:0000259" key="10">
    <source>
        <dbReference type="Pfam" id="PF00909"/>
    </source>
</evidence>
<dbReference type="InterPro" id="IPR029020">
    <property type="entry name" value="Ammonium/urea_transptr"/>
</dbReference>
<dbReference type="AlphaFoldDB" id="A0A081RAK9"/>
<proteinExistence type="inferred from homology"/>
<keyword evidence="6 8" id="KW-0472">Membrane</keyword>
<dbReference type="PANTHER" id="PTHR43029">
    <property type="entry name" value="AMMONIUM TRANSPORTER MEP2"/>
    <property type="match status" value="1"/>
</dbReference>
<evidence type="ECO:0000256" key="4">
    <source>
        <dbReference type="ARBA" id="ARBA00022692"/>
    </source>
</evidence>
<dbReference type="EMBL" id="JFHR01000048">
    <property type="protein sequence ID" value="KEQ52232.1"/>
    <property type="molecule type" value="Genomic_DNA"/>
</dbReference>
<feature type="signal peptide" evidence="9">
    <location>
        <begin position="1"/>
        <end position="21"/>
    </location>
</feature>
<feature type="transmembrane region" description="Helical" evidence="8">
    <location>
        <begin position="120"/>
        <end position="141"/>
    </location>
</feature>
<evidence type="ECO:0000313" key="12">
    <source>
        <dbReference type="Proteomes" id="UP000028411"/>
    </source>
</evidence>